<evidence type="ECO:0000256" key="1">
    <source>
        <dbReference type="SAM" id="MobiDB-lite"/>
    </source>
</evidence>
<name>A0AAJ0BGG3_9PEZI</name>
<feature type="region of interest" description="Disordered" evidence="1">
    <location>
        <begin position="44"/>
        <end position="103"/>
    </location>
</feature>
<organism evidence="2 3">
    <name type="scientific">Echria macrotheca</name>
    <dbReference type="NCBI Taxonomy" id="438768"/>
    <lineage>
        <taxon>Eukaryota</taxon>
        <taxon>Fungi</taxon>
        <taxon>Dikarya</taxon>
        <taxon>Ascomycota</taxon>
        <taxon>Pezizomycotina</taxon>
        <taxon>Sordariomycetes</taxon>
        <taxon>Sordariomycetidae</taxon>
        <taxon>Sordariales</taxon>
        <taxon>Schizotheciaceae</taxon>
        <taxon>Echria</taxon>
    </lineage>
</organism>
<keyword evidence="3" id="KW-1185">Reference proteome</keyword>
<comment type="caution">
    <text evidence="2">The sequence shown here is derived from an EMBL/GenBank/DDBJ whole genome shotgun (WGS) entry which is preliminary data.</text>
</comment>
<protein>
    <submittedName>
        <fullName evidence="2">Uncharacterized protein</fullName>
    </submittedName>
</protein>
<evidence type="ECO:0000313" key="3">
    <source>
        <dbReference type="Proteomes" id="UP001239445"/>
    </source>
</evidence>
<dbReference type="EMBL" id="MU839832">
    <property type="protein sequence ID" value="KAK1756367.1"/>
    <property type="molecule type" value="Genomic_DNA"/>
</dbReference>
<dbReference type="AlphaFoldDB" id="A0AAJ0BGG3"/>
<reference evidence="2" key="1">
    <citation type="submission" date="2023-06" db="EMBL/GenBank/DDBJ databases">
        <title>Genome-scale phylogeny and comparative genomics of the fungal order Sordariales.</title>
        <authorList>
            <consortium name="Lawrence Berkeley National Laboratory"/>
            <person name="Hensen N."/>
            <person name="Bonometti L."/>
            <person name="Westerberg I."/>
            <person name="Brannstrom I.O."/>
            <person name="Guillou S."/>
            <person name="Cros-Aarteil S."/>
            <person name="Calhoun S."/>
            <person name="Haridas S."/>
            <person name="Kuo A."/>
            <person name="Mondo S."/>
            <person name="Pangilinan J."/>
            <person name="Riley R."/>
            <person name="Labutti K."/>
            <person name="Andreopoulos B."/>
            <person name="Lipzen A."/>
            <person name="Chen C."/>
            <person name="Yanf M."/>
            <person name="Daum C."/>
            <person name="Ng V."/>
            <person name="Clum A."/>
            <person name="Steindorff A."/>
            <person name="Ohm R."/>
            <person name="Martin F."/>
            <person name="Silar P."/>
            <person name="Natvig D."/>
            <person name="Lalanne C."/>
            <person name="Gautier V."/>
            <person name="Ament-Velasquez S.L."/>
            <person name="Kruys A."/>
            <person name="Hutchinson M.I."/>
            <person name="Powell A.J."/>
            <person name="Barry K."/>
            <person name="Miller A.N."/>
            <person name="Grigoriev I.V."/>
            <person name="Debuchy R."/>
            <person name="Gladieux P."/>
            <person name="Thoren M.H."/>
            <person name="Johannesson H."/>
        </authorList>
    </citation>
    <scope>NUCLEOTIDE SEQUENCE</scope>
    <source>
        <strain evidence="2">PSN4</strain>
    </source>
</reference>
<dbReference type="Proteomes" id="UP001239445">
    <property type="component" value="Unassembled WGS sequence"/>
</dbReference>
<accession>A0AAJ0BGG3</accession>
<feature type="compositionally biased region" description="Low complexity" evidence="1">
    <location>
        <begin position="46"/>
        <end position="55"/>
    </location>
</feature>
<evidence type="ECO:0000313" key="2">
    <source>
        <dbReference type="EMBL" id="KAK1756367.1"/>
    </source>
</evidence>
<gene>
    <name evidence="2" type="ORF">QBC47DRAFT_185136</name>
</gene>
<feature type="compositionally biased region" description="Polar residues" evidence="1">
    <location>
        <begin position="71"/>
        <end position="82"/>
    </location>
</feature>
<sequence length="477" mass="53001">MLVRDIKRLALLLGPLVVLLLLSYSFWNSDTDWEVSSHISTFLTSQQPPAQDGAAPPSPPAPAIPKPGQEQLPSTGDSSAKTPSHGSMTHGHGGTNVDLPKGDTGDGTHIELFSLSTADKKYFSIKFGNLTAFNPNIIPHPTLNDTYIIVGQKTSEGDPQMVFFEIGCNATFVDGTLQCTEETPNFLPVAATKADQDRCEGHLEVLNMNIGPHDARVLYGPTKPYLMFGSNSQFTCFGMWLQDFPSLVADWETKEVNETDFVTATELQRPQPYGALEKNWFIFWDKDNVAYAHYVSTPSRVFAKLWPNGSVGPNLGPYAAEQDEKCVAAYLPKLPDEHESIHQATNSLRVTMCKRADKTCVADEKNTFIISIIQHKKYYDFHGEYEPYVMVFRERSPFEIYAISKKPLWISGRKRLDGNKTEMLYVASMNWKARGLNYHGYLDDELFLSFGIEDKSSGGIDVLASDLLTGLGLCSDA</sequence>
<feature type="compositionally biased region" description="Pro residues" evidence="1">
    <location>
        <begin position="56"/>
        <end position="65"/>
    </location>
</feature>
<proteinExistence type="predicted"/>